<dbReference type="AlphaFoldDB" id="A0A9W6C505"/>
<dbReference type="GO" id="GO:0009401">
    <property type="term" value="P:phosphoenolpyruvate-dependent sugar phosphotransferase system"/>
    <property type="evidence" value="ECO:0007669"/>
    <property type="project" value="UniProtKB-KW"/>
</dbReference>
<dbReference type="EMBL" id="BSBO01000003">
    <property type="protein sequence ID" value="GLG03298.1"/>
    <property type="molecule type" value="Genomic_DNA"/>
</dbReference>
<dbReference type="RefSeq" id="WP_087253269.1">
    <property type="nucleotide sequence ID" value="NZ_BSBO01000003.1"/>
</dbReference>
<organism evidence="12 13">
    <name type="scientific">Sellimonas catena</name>
    <dbReference type="NCBI Taxonomy" id="2994035"/>
    <lineage>
        <taxon>Bacteria</taxon>
        <taxon>Bacillati</taxon>
        <taxon>Bacillota</taxon>
        <taxon>Clostridia</taxon>
        <taxon>Lachnospirales</taxon>
        <taxon>Lachnospiraceae</taxon>
        <taxon>Sellimonas</taxon>
    </lineage>
</organism>
<evidence type="ECO:0000256" key="10">
    <source>
        <dbReference type="ARBA" id="ARBA00042072"/>
    </source>
</evidence>
<dbReference type="InterPro" id="IPR016152">
    <property type="entry name" value="PTrfase/Anion_transptr"/>
</dbReference>
<keyword evidence="4" id="KW-0597">Phosphoprotein</keyword>
<evidence type="ECO:0000256" key="1">
    <source>
        <dbReference type="ARBA" id="ARBA00004496"/>
    </source>
</evidence>
<comment type="subcellular location">
    <subcellularLocation>
        <location evidence="1">Cytoplasm</location>
    </subcellularLocation>
</comment>
<evidence type="ECO:0000313" key="13">
    <source>
        <dbReference type="Proteomes" id="UP001145145"/>
    </source>
</evidence>
<keyword evidence="6" id="KW-0598">Phosphotransferase system</keyword>
<proteinExistence type="predicted"/>
<dbReference type="GO" id="GO:0005737">
    <property type="term" value="C:cytoplasm"/>
    <property type="evidence" value="ECO:0007669"/>
    <property type="project" value="UniProtKB-SubCell"/>
</dbReference>
<dbReference type="GO" id="GO:0016301">
    <property type="term" value="F:kinase activity"/>
    <property type="evidence" value="ECO:0007669"/>
    <property type="project" value="UniProtKB-KW"/>
</dbReference>
<name>A0A9W6C505_9FIRM</name>
<evidence type="ECO:0000313" key="12">
    <source>
        <dbReference type="EMBL" id="GLG03298.1"/>
    </source>
</evidence>
<sequence>MLKEFVEKKHYKFAKSAKDWKDAIRMSCEVLEADGTVEENYKEDLIKCVEKYGPYIVIMPGLAMPHSQEFAEGVHKTEIAFMKLDQPVSFDPTDHDKDAILFFTLASCNTDQHLDNMSRLAEMLSNEELVEELKEAKGPEDLLALEEKYF</sequence>
<dbReference type="PROSITE" id="PS51094">
    <property type="entry name" value="PTS_EIIA_TYPE_2"/>
    <property type="match status" value="1"/>
</dbReference>
<keyword evidence="5" id="KW-0808">Transferase</keyword>
<evidence type="ECO:0000256" key="3">
    <source>
        <dbReference type="ARBA" id="ARBA00022490"/>
    </source>
</evidence>
<reference evidence="12 13" key="1">
    <citation type="journal article" date="2023" name="Int. J. Syst. Evol. Microbiol.">
        <title>Sellimonas catena sp. nov., isolated from human faeces.</title>
        <authorList>
            <person name="Hisatomi A."/>
            <person name="Ohkuma M."/>
            <person name="Sakamoto M."/>
        </authorList>
    </citation>
    <scope>NUCLEOTIDE SEQUENCE [LARGE SCALE GENOMIC DNA]</scope>
    <source>
        <strain evidence="12 13">12EGH17</strain>
    </source>
</reference>
<dbReference type="Gene3D" id="3.40.930.10">
    <property type="entry name" value="Mannitol-specific EII, Chain A"/>
    <property type="match status" value="1"/>
</dbReference>
<keyword evidence="2" id="KW-0813">Transport</keyword>
<dbReference type="InterPro" id="IPR002178">
    <property type="entry name" value="PTS_EIIA_type-2_dom"/>
</dbReference>
<evidence type="ECO:0000259" key="11">
    <source>
        <dbReference type="PROSITE" id="PS51094"/>
    </source>
</evidence>
<protein>
    <recommendedName>
        <fullName evidence="9">Ascorbate-specific PTS system EIIA component</fullName>
    </recommendedName>
    <alternativeName>
        <fullName evidence="10">Ascorbate-specific phosphotransferase enzyme IIA component</fullName>
    </alternativeName>
</protein>
<dbReference type="SUPFAM" id="SSF55804">
    <property type="entry name" value="Phoshotransferase/anion transport protein"/>
    <property type="match status" value="1"/>
</dbReference>
<evidence type="ECO:0000256" key="8">
    <source>
        <dbReference type="ARBA" id="ARBA00037387"/>
    </source>
</evidence>
<dbReference type="Pfam" id="PF00359">
    <property type="entry name" value="PTS_EIIA_2"/>
    <property type="match status" value="1"/>
</dbReference>
<keyword evidence="7" id="KW-0418">Kinase</keyword>
<dbReference type="Proteomes" id="UP001145145">
    <property type="component" value="Unassembled WGS sequence"/>
</dbReference>
<evidence type="ECO:0000256" key="7">
    <source>
        <dbReference type="ARBA" id="ARBA00022777"/>
    </source>
</evidence>
<keyword evidence="3" id="KW-0963">Cytoplasm</keyword>
<evidence type="ECO:0000256" key="6">
    <source>
        <dbReference type="ARBA" id="ARBA00022683"/>
    </source>
</evidence>
<comment type="function">
    <text evidence="8">The phosphoenolpyruvate-dependent sugar phosphotransferase system (sugar PTS), a major carbohydrate active transport system, catalyzes the phosphorylation of incoming sugar substrates concomitantly with their translocation across the cell membrane. The enzyme II UlaABC PTS system is involved in ascorbate transport.</text>
</comment>
<feature type="domain" description="PTS EIIA type-2" evidence="11">
    <location>
        <begin position="4"/>
        <end position="149"/>
    </location>
</feature>
<dbReference type="InterPro" id="IPR051351">
    <property type="entry name" value="Ascorbate-PTS_EIIA_comp"/>
</dbReference>
<gene>
    <name evidence="12" type="ORF">Selli1_04720</name>
</gene>
<comment type="caution">
    <text evidence="12">The sequence shown here is derived from an EMBL/GenBank/DDBJ whole genome shotgun (WGS) entry which is preliminary data.</text>
</comment>
<dbReference type="PANTHER" id="PTHR36203">
    <property type="entry name" value="ASCORBATE-SPECIFIC PTS SYSTEM EIIA COMPONENT"/>
    <property type="match status" value="1"/>
</dbReference>
<evidence type="ECO:0000256" key="9">
    <source>
        <dbReference type="ARBA" id="ARBA00041175"/>
    </source>
</evidence>
<evidence type="ECO:0000256" key="2">
    <source>
        <dbReference type="ARBA" id="ARBA00022448"/>
    </source>
</evidence>
<dbReference type="PANTHER" id="PTHR36203:SF1">
    <property type="entry name" value="ASCORBATE-SPECIFIC PTS SYSTEM EIIA COMPONENT"/>
    <property type="match status" value="1"/>
</dbReference>
<keyword evidence="13" id="KW-1185">Reference proteome</keyword>
<evidence type="ECO:0000256" key="4">
    <source>
        <dbReference type="ARBA" id="ARBA00022553"/>
    </source>
</evidence>
<accession>A0A9W6C505</accession>
<evidence type="ECO:0000256" key="5">
    <source>
        <dbReference type="ARBA" id="ARBA00022679"/>
    </source>
</evidence>